<comment type="caution">
    <text evidence="1">The sequence shown here is derived from an EMBL/GenBank/DDBJ whole genome shotgun (WGS) entry which is preliminary data.</text>
</comment>
<dbReference type="EMBL" id="PFFQ01000034">
    <property type="protein sequence ID" value="PIW16885.1"/>
    <property type="molecule type" value="Genomic_DNA"/>
</dbReference>
<sequence length="85" mass="9828">MQEFKQTARDALCQDKFAVLMETASLTAQELSEYCRNKGLYPEERWKQTFIQGFSPSTSEPRPLVRKDPQLDTYWSPCFKSGKSA</sequence>
<reference evidence="1 2" key="1">
    <citation type="submission" date="2017-09" db="EMBL/GenBank/DDBJ databases">
        <title>Depth-based differentiation of microbial function through sediment-hosted aquifers and enrichment of novel symbionts in the deep terrestrial subsurface.</title>
        <authorList>
            <person name="Probst A.J."/>
            <person name="Ladd B."/>
            <person name="Jarett J.K."/>
            <person name="Geller-Mcgrath D.E."/>
            <person name="Sieber C.M."/>
            <person name="Emerson J.B."/>
            <person name="Anantharaman K."/>
            <person name="Thomas B.C."/>
            <person name="Malmstrom R."/>
            <person name="Stieglmeier M."/>
            <person name="Klingl A."/>
            <person name="Woyke T."/>
            <person name="Ryan C.M."/>
            <person name="Banfield J.F."/>
        </authorList>
    </citation>
    <scope>NUCLEOTIDE SEQUENCE [LARGE SCALE GENOMIC DNA]</scope>
    <source>
        <strain evidence="1">CG17_big_fil_post_rev_8_21_14_2_50_48_46</strain>
    </source>
</reference>
<proteinExistence type="predicted"/>
<gene>
    <name evidence="1" type="ORF">COW36_11425</name>
</gene>
<evidence type="ECO:0000313" key="2">
    <source>
        <dbReference type="Proteomes" id="UP000231019"/>
    </source>
</evidence>
<name>A0A2M7G4N5_9BACT</name>
<accession>A0A2M7G4N5</accession>
<organism evidence="1 2">
    <name type="scientific">bacterium (Candidatus Blackallbacteria) CG17_big_fil_post_rev_8_21_14_2_50_48_46</name>
    <dbReference type="NCBI Taxonomy" id="2014261"/>
    <lineage>
        <taxon>Bacteria</taxon>
        <taxon>Candidatus Blackallbacteria</taxon>
    </lineage>
</organism>
<dbReference type="Proteomes" id="UP000231019">
    <property type="component" value="Unassembled WGS sequence"/>
</dbReference>
<evidence type="ECO:0000313" key="1">
    <source>
        <dbReference type="EMBL" id="PIW16885.1"/>
    </source>
</evidence>
<dbReference type="AlphaFoldDB" id="A0A2M7G4N5"/>
<protein>
    <submittedName>
        <fullName evidence="1">Uncharacterized protein</fullName>
    </submittedName>
</protein>